<dbReference type="Gene3D" id="3.30.450.20">
    <property type="entry name" value="PAS domain"/>
    <property type="match status" value="1"/>
</dbReference>
<evidence type="ECO:0000256" key="8">
    <source>
        <dbReference type="ARBA" id="ARBA00022777"/>
    </source>
</evidence>
<dbReference type="SUPFAM" id="SSF47384">
    <property type="entry name" value="Homodimeric domain of signal transducing histidine kinase"/>
    <property type="match status" value="1"/>
</dbReference>
<evidence type="ECO:0000259" key="14">
    <source>
        <dbReference type="PROSITE" id="PS50109"/>
    </source>
</evidence>
<dbReference type="InterPro" id="IPR011006">
    <property type="entry name" value="CheY-like_superfamily"/>
</dbReference>
<dbReference type="Gene3D" id="3.40.50.2300">
    <property type="match status" value="1"/>
</dbReference>
<organism evidence="18 19">
    <name type="scientific">Janthinobacterium svalbardensis</name>
    <dbReference type="NCBI Taxonomy" id="368607"/>
    <lineage>
        <taxon>Bacteria</taxon>
        <taxon>Pseudomonadati</taxon>
        <taxon>Pseudomonadota</taxon>
        <taxon>Betaproteobacteria</taxon>
        <taxon>Burkholderiales</taxon>
        <taxon>Oxalobacteraceae</taxon>
        <taxon>Janthinobacterium</taxon>
    </lineage>
</organism>
<dbReference type="PROSITE" id="PS50112">
    <property type="entry name" value="PAS"/>
    <property type="match status" value="1"/>
</dbReference>
<evidence type="ECO:0000259" key="15">
    <source>
        <dbReference type="PROSITE" id="PS50110"/>
    </source>
</evidence>
<dbReference type="SUPFAM" id="SSF55874">
    <property type="entry name" value="ATPase domain of HSP90 chaperone/DNA topoisomerase II/histidine kinase"/>
    <property type="match status" value="1"/>
</dbReference>
<accession>A0A290WWP5</accession>
<dbReference type="GO" id="GO:0005886">
    <property type="term" value="C:plasma membrane"/>
    <property type="evidence" value="ECO:0007669"/>
    <property type="project" value="UniProtKB-SubCell"/>
</dbReference>
<dbReference type="Pfam" id="PF00072">
    <property type="entry name" value="Response_reg"/>
    <property type="match status" value="1"/>
</dbReference>
<proteinExistence type="predicted"/>
<feature type="coiled-coil region" evidence="13">
    <location>
        <begin position="150"/>
        <end position="177"/>
    </location>
</feature>
<dbReference type="CDD" id="cd00130">
    <property type="entry name" value="PAS"/>
    <property type="match status" value="1"/>
</dbReference>
<dbReference type="InterPro" id="IPR005467">
    <property type="entry name" value="His_kinase_dom"/>
</dbReference>
<keyword evidence="8 18" id="KW-0418">Kinase</keyword>
<gene>
    <name evidence="18" type="ORF">CNX70_14875</name>
</gene>
<dbReference type="FunFam" id="3.30.565.10:FF:000023">
    <property type="entry name" value="PAS domain-containing sensor histidine kinase"/>
    <property type="match status" value="1"/>
</dbReference>
<comment type="catalytic activity">
    <reaction evidence="1">
        <text>ATP + protein L-histidine = ADP + protein N-phospho-L-histidine.</text>
        <dbReference type="EC" id="2.7.13.3"/>
    </reaction>
</comment>
<keyword evidence="6" id="KW-0808">Transferase</keyword>
<evidence type="ECO:0000256" key="5">
    <source>
        <dbReference type="ARBA" id="ARBA00022553"/>
    </source>
</evidence>
<dbReference type="InterPro" id="IPR036097">
    <property type="entry name" value="HisK_dim/P_sf"/>
</dbReference>
<dbReference type="GO" id="GO:0009927">
    <property type="term" value="F:histidine phosphotransfer kinase activity"/>
    <property type="evidence" value="ECO:0007669"/>
    <property type="project" value="TreeGrafter"/>
</dbReference>
<evidence type="ECO:0000313" key="18">
    <source>
        <dbReference type="EMBL" id="ATD61294.1"/>
    </source>
</evidence>
<dbReference type="SMART" id="SM00448">
    <property type="entry name" value="REC"/>
    <property type="match status" value="1"/>
</dbReference>
<dbReference type="NCBIfam" id="TIGR00229">
    <property type="entry name" value="sensory_box"/>
    <property type="match status" value="1"/>
</dbReference>
<dbReference type="CDD" id="cd00082">
    <property type="entry name" value="HisKA"/>
    <property type="match status" value="1"/>
</dbReference>
<dbReference type="RefSeq" id="WP_096235311.1">
    <property type="nucleotide sequence ID" value="NZ_CP023422.1"/>
</dbReference>
<keyword evidence="13" id="KW-0175">Coiled coil</keyword>
<dbReference type="PROSITE" id="PS50109">
    <property type="entry name" value="HIS_KIN"/>
    <property type="match status" value="1"/>
</dbReference>
<dbReference type="GO" id="GO:0005524">
    <property type="term" value="F:ATP binding"/>
    <property type="evidence" value="ECO:0007669"/>
    <property type="project" value="UniProtKB-KW"/>
</dbReference>
<dbReference type="InterPro" id="IPR000700">
    <property type="entry name" value="PAS-assoc_C"/>
</dbReference>
<dbReference type="Pfam" id="PF00512">
    <property type="entry name" value="HisKA"/>
    <property type="match status" value="1"/>
</dbReference>
<name>A0A290WWP5_9BURK</name>
<dbReference type="SUPFAM" id="SSF52172">
    <property type="entry name" value="CheY-like"/>
    <property type="match status" value="1"/>
</dbReference>
<dbReference type="PANTHER" id="PTHR43047:SF72">
    <property type="entry name" value="OSMOSENSING HISTIDINE PROTEIN KINASE SLN1"/>
    <property type="match status" value="1"/>
</dbReference>
<dbReference type="InterPro" id="IPR035965">
    <property type="entry name" value="PAS-like_dom_sf"/>
</dbReference>
<evidence type="ECO:0000259" key="17">
    <source>
        <dbReference type="PROSITE" id="PS50113"/>
    </source>
</evidence>
<sequence>MNQLAAIIPDGQTPVLKTEALQKAIFDSVNFSYIATDALGIIQIFNVGAEHLLGYSAADVLNKLTPDSLADPQEIIARAHALSEESGQPVTPGLETLIFKASRGIEDIVELTYIRKDGSRFPAIVSVTALRDEYDAIIGYLLIGTDNTARQQIEQVLHNKTIELEKAKAAAEKANLAKSEFLSSMSHELRTPLNAVLGFAQLMETATPLPTPAQKMSIEQILKGGWYLLRLINEILDLATIESGKLMMSLEAMALNEVLADCQLMIAPQAQTHGIELLFPPAGMPMYIDADRTRIKQVMINLLSNAIKYNRPGGSVSVTCAASAGRVRVSVSDTGIGLSKQQQAQLFQPFNRLGQEAGNTEGTGIGLVVTKQLVELMGGRIGVESNAGAGSTFWFELDASSAPPLTAAGASAATSARSRRSEAAAEQRTLLYVEDNEANVNLVEQLIERRDDLNLLVAVNGLAGVDVACKQLPDVILMDINLPGISGIEALKILRANPLTAHIPVMALTANAVPHDIELGMKAGFFRYLTKPIKIDEFMESLNMALDYADEQL</sequence>
<evidence type="ECO:0000256" key="2">
    <source>
        <dbReference type="ARBA" id="ARBA00004236"/>
    </source>
</evidence>
<dbReference type="InterPro" id="IPR000014">
    <property type="entry name" value="PAS"/>
</dbReference>
<keyword evidence="9" id="KW-0067">ATP-binding</keyword>
<dbReference type="InterPro" id="IPR036890">
    <property type="entry name" value="HATPase_C_sf"/>
</dbReference>
<dbReference type="InterPro" id="IPR001610">
    <property type="entry name" value="PAC"/>
</dbReference>
<feature type="domain" description="PAC" evidence="17">
    <location>
        <begin position="107"/>
        <end position="159"/>
    </location>
</feature>
<dbReference type="Pfam" id="PF13426">
    <property type="entry name" value="PAS_9"/>
    <property type="match status" value="1"/>
</dbReference>
<dbReference type="InterPro" id="IPR003594">
    <property type="entry name" value="HATPase_dom"/>
</dbReference>
<dbReference type="AlphaFoldDB" id="A0A290WWP5"/>
<dbReference type="GO" id="GO:0000155">
    <property type="term" value="F:phosphorelay sensor kinase activity"/>
    <property type="evidence" value="ECO:0007669"/>
    <property type="project" value="InterPro"/>
</dbReference>
<evidence type="ECO:0000256" key="6">
    <source>
        <dbReference type="ARBA" id="ARBA00022679"/>
    </source>
</evidence>
<dbReference type="PROSITE" id="PS50113">
    <property type="entry name" value="PAC"/>
    <property type="match status" value="1"/>
</dbReference>
<feature type="modified residue" description="4-aspartylphosphate" evidence="12">
    <location>
        <position position="479"/>
    </location>
</feature>
<dbReference type="EMBL" id="CP023422">
    <property type="protein sequence ID" value="ATD61294.1"/>
    <property type="molecule type" value="Genomic_DNA"/>
</dbReference>
<keyword evidence="4" id="KW-1003">Cell membrane</keyword>
<evidence type="ECO:0000259" key="16">
    <source>
        <dbReference type="PROSITE" id="PS50112"/>
    </source>
</evidence>
<reference evidence="18 19" key="1">
    <citation type="submission" date="2017-09" db="EMBL/GenBank/DDBJ databases">
        <title>Complete genome sequence of Janthinobacterium svalbardensis PAMC 27463.</title>
        <authorList>
            <person name="Cho Y.-J."/>
            <person name="Cho A."/>
            <person name="Kim O.-S."/>
            <person name="Lee J.-I."/>
        </authorList>
    </citation>
    <scope>NUCLEOTIDE SEQUENCE [LARGE SCALE GENOMIC DNA]</scope>
    <source>
        <strain evidence="18 19">PAMC 27463</strain>
    </source>
</reference>
<keyword evidence="10" id="KW-0902">Two-component regulatory system</keyword>
<keyword evidence="5 12" id="KW-0597">Phosphoprotein</keyword>
<evidence type="ECO:0000256" key="11">
    <source>
        <dbReference type="ARBA" id="ARBA00023136"/>
    </source>
</evidence>
<evidence type="ECO:0000256" key="1">
    <source>
        <dbReference type="ARBA" id="ARBA00000085"/>
    </source>
</evidence>
<feature type="domain" description="Response regulatory" evidence="15">
    <location>
        <begin position="429"/>
        <end position="546"/>
    </location>
</feature>
<dbReference type="KEGG" id="jsv:CNX70_14875"/>
<dbReference type="SUPFAM" id="SSF55785">
    <property type="entry name" value="PYP-like sensor domain (PAS domain)"/>
    <property type="match status" value="1"/>
</dbReference>
<keyword evidence="19" id="KW-1185">Reference proteome</keyword>
<dbReference type="Gene3D" id="1.10.287.130">
    <property type="match status" value="1"/>
</dbReference>
<dbReference type="EC" id="2.7.13.3" evidence="3"/>
<evidence type="ECO:0000256" key="3">
    <source>
        <dbReference type="ARBA" id="ARBA00012438"/>
    </source>
</evidence>
<dbReference type="SMART" id="SM00388">
    <property type="entry name" value="HisKA"/>
    <property type="match status" value="1"/>
</dbReference>
<feature type="domain" description="PAS" evidence="16">
    <location>
        <begin position="18"/>
        <end position="74"/>
    </location>
</feature>
<evidence type="ECO:0000313" key="19">
    <source>
        <dbReference type="Proteomes" id="UP000218437"/>
    </source>
</evidence>
<feature type="domain" description="Histidine kinase" evidence="14">
    <location>
        <begin position="184"/>
        <end position="401"/>
    </location>
</feature>
<dbReference type="InterPro" id="IPR003661">
    <property type="entry name" value="HisK_dim/P_dom"/>
</dbReference>
<comment type="subcellular location">
    <subcellularLocation>
        <location evidence="2">Cell membrane</location>
    </subcellularLocation>
</comment>
<evidence type="ECO:0000256" key="13">
    <source>
        <dbReference type="SAM" id="Coils"/>
    </source>
</evidence>
<evidence type="ECO:0000256" key="10">
    <source>
        <dbReference type="ARBA" id="ARBA00023012"/>
    </source>
</evidence>
<dbReference type="PROSITE" id="PS50110">
    <property type="entry name" value="RESPONSE_REGULATORY"/>
    <property type="match status" value="1"/>
</dbReference>
<evidence type="ECO:0000256" key="12">
    <source>
        <dbReference type="PROSITE-ProRule" id="PRU00169"/>
    </source>
</evidence>
<dbReference type="PRINTS" id="PR00344">
    <property type="entry name" value="BCTRLSENSOR"/>
</dbReference>
<dbReference type="SMART" id="SM00086">
    <property type="entry name" value="PAC"/>
    <property type="match status" value="1"/>
</dbReference>
<protein>
    <recommendedName>
        <fullName evidence="3">histidine kinase</fullName>
        <ecNumber evidence="3">2.7.13.3</ecNumber>
    </recommendedName>
</protein>
<dbReference type="Proteomes" id="UP000218437">
    <property type="component" value="Chromosome"/>
</dbReference>
<dbReference type="InterPro" id="IPR004358">
    <property type="entry name" value="Sig_transdc_His_kin-like_C"/>
</dbReference>
<evidence type="ECO:0000256" key="7">
    <source>
        <dbReference type="ARBA" id="ARBA00022741"/>
    </source>
</evidence>
<dbReference type="PANTHER" id="PTHR43047">
    <property type="entry name" value="TWO-COMPONENT HISTIDINE PROTEIN KINASE"/>
    <property type="match status" value="1"/>
</dbReference>
<dbReference type="CDD" id="cd16922">
    <property type="entry name" value="HATPase_EvgS-ArcB-TorS-like"/>
    <property type="match status" value="1"/>
</dbReference>
<evidence type="ECO:0000256" key="9">
    <source>
        <dbReference type="ARBA" id="ARBA00022840"/>
    </source>
</evidence>
<dbReference type="SMART" id="SM00387">
    <property type="entry name" value="HATPase_c"/>
    <property type="match status" value="1"/>
</dbReference>
<keyword evidence="7" id="KW-0547">Nucleotide-binding</keyword>
<dbReference type="Pfam" id="PF02518">
    <property type="entry name" value="HATPase_c"/>
    <property type="match status" value="1"/>
</dbReference>
<dbReference type="InterPro" id="IPR001789">
    <property type="entry name" value="Sig_transdc_resp-reg_receiver"/>
</dbReference>
<dbReference type="Gene3D" id="3.30.565.10">
    <property type="entry name" value="Histidine kinase-like ATPase, C-terminal domain"/>
    <property type="match status" value="1"/>
</dbReference>
<keyword evidence="11" id="KW-0472">Membrane</keyword>
<evidence type="ECO:0000256" key="4">
    <source>
        <dbReference type="ARBA" id="ARBA00022475"/>
    </source>
</evidence>